<evidence type="ECO:0000313" key="1">
    <source>
        <dbReference type="EMBL" id="KAE9394594.1"/>
    </source>
</evidence>
<dbReference type="Gene3D" id="1.10.600.10">
    <property type="entry name" value="Farnesyl Diphosphate Synthase"/>
    <property type="match status" value="1"/>
</dbReference>
<dbReference type="Pfam" id="PF19086">
    <property type="entry name" value="Terpene_syn_C_2"/>
    <property type="match status" value="1"/>
</dbReference>
<dbReference type="AlphaFoldDB" id="A0A6A4HBD4"/>
<evidence type="ECO:0000313" key="2">
    <source>
        <dbReference type="Proteomes" id="UP000799118"/>
    </source>
</evidence>
<dbReference type="SUPFAM" id="SSF48576">
    <property type="entry name" value="Terpenoid synthases"/>
    <property type="match status" value="1"/>
</dbReference>
<dbReference type="OrthoDB" id="2861623at2759"/>
<proteinExistence type="predicted"/>
<dbReference type="InterPro" id="IPR008949">
    <property type="entry name" value="Isoprenoid_synthase_dom_sf"/>
</dbReference>
<name>A0A6A4HBD4_9AGAR</name>
<reference evidence="1" key="1">
    <citation type="journal article" date="2019" name="Environ. Microbiol.">
        <title>Fungal ecological strategies reflected in gene transcription - a case study of two litter decomposers.</title>
        <authorList>
            <person name="Barbi F."/>
            <person name="Kohler A."/>
            <person name="Barry K."/>
            <person name="Baskaran P."/>
            <person name="Daum C."/>
            <person name="Fauchery L."/>
            <person name="Ihrmark K."/>
            <person name="Kuo A."/>
            <person name="LaButti K."/>
            <person name="Lipzen A."/>
            <person name="Morin E."/>
            <person name="Grigoriev I.V."/>
            <person name="Henrissat B."/>
            <person name="Lindahl B."/>
            <person name="Martin F."/>
        </authorList>
    </citation>
    <scope>NUCLEOTIDE SEQUENCE</scope>
    <source>
        <strain evidence="1">JB14</strain>
    </source>
</reference>
<organism evidence="1 2">
    <name type="scientific">Gymnopus androsaceus JB14</name>
    <dbReference type="NCBI Taxonomy" id="1447944"/>
    <lineage>
        <taxon>Eukaryota</taxon>
        <taxon>Fungi</taxon>
        <taxon>Dikarya</taxon>
        <taxon>Basidiomycota</taxon>
        <taxon>Agaricomycotina</taxon>
        <taxon>Agaricomycetes</taxon>
        <taxon>Agaricomycetidae</taxon>
        <taxon>Agaricales</taxon>
        <taxon>Marasmiineae</taxon>
        <taxon>Omphalotaceae</taxon>
        <taxon>Gymnopus</taxon>
    </lineage>
</organism>
<accession>A0A6A4HBD4</accession>
<protein>
    <recommendedName>
        <fullName evidence="3">Terpenoid synthase</fullName>
    </recommendedName>
</protein>
<gene>
    <name evidence="1" type="ORF">BT96DRAFT_923451</name>
</gene>
<evidence type="ECO:0008006" key="3">
    <source>
        <dbReference type="Google" id="ProtNLM"/>
    </source>
</evidence>
<dbReference type="Proteomes" id="UP000799118">
    <property type="component" value="Unassembled WGS sequence"/>
</dbReference>
<keyword evidence="2" id="KW-1185">Reference proteome</keyword>
<dbReference type="EMBL" id="ML769547">
    <property type="protein sequence ID" value="KAE9394594.1"/>
    <property type="molecule type" value="Genomic_DNA"/>
</dbReference>
<sequence length="387" mass="43583">MSSTSSSYQLPDLLSLFQGYHEMSVNKHCRAASSASQEWIRGLAQEGLESPALPPDNELTSMKLGLLGACCFPSCDLTQLILIIDVWSLIVLDTRTVLRSDPPTRCDWNLANENCYPGFLDLLQAHPLFERLSPRLSRFRESTSEWWQQRFARSIATHRSSQQRAIDYRRAGSVPRVEIDEYMNFRRDLGGLNIILDLIEAVEGLDLDVPIHNEKLCTMRRLAGDIIVLTWDVFSYNIDQSLDNKLNIVCVLQSEREAGLASSINEAGNLIRQRLEQFKALEDSLLLNASAPLGNATSTTFSLSWLWNNTPKIRGLPDSTLISQNQVHDVGLYVRELKDCMVGFLNWAYETDMFFKTKGESVKSFGWVFLSPPNPRANSTASATAVE</sequence>